<dbReference type="GO" id="GO:0005737">
    <property type="term" value="C:cytoplasm"/>
    <property type="evidence" value="ECO:0007669"/>
    <property type="project" value="UniProtKB-SubCell"/>
</dbReference>
<dbReference type="Pfam" id="PF03937">
    <property type="entry name" value="Sdh5"/>
    <property type="match status" value="1"/>
</dbReference>
<protein>
    <submittedName>
        <fullName evidence="4">Succinate dehydrogenase flavin-adding protein, antitoxin of CptAB toxin-antitoxin</fullName>
    </submittedName>
</protein>
<name>A0A3B0ZP05_9ZZZZ</name>
<keyword evidence="2" id="KW-0963">Cytoplasm</keyword>
<dbReference type="Gene3D" id="1.10.150.250">
    <property type="entry name" value="Flavinator of succinate dehydrogenase"/>
    <property type="match status" value="1"/>
</dbReference>
<keyword evidence="3" id="KW-0143">Chaperone</keyword>
<reference evidence="4" key="1">
    <citation type="submission" date="2018-06" db="EMBL/GenBank/DDBJ databases">
        <authorList>
            <person name="Zhirakovskaya E."/>
        </authorList>
    </citation>
    <scope>NUCLEOTIDE SEQUENCE</scope>
</reference>
<dbReference type="SUPFAM" id="SSF109910">
    <property type="entry name" value="YgfY-like"/>
    <property type="match status" value="1"/>
</dbReference>
<accession>A0A3B0ZP05</accession>
<comment type="subcellular location">
    <subcellularLocation>
        <location evidence="1">Cytoplasm</location>
    </subcellularLocation>
</comment>
<proteinExistence type="predicted"/>
<dbReference type="PANTHER" id="PTHR39585">
    <property type="entry name" value="FAD ASSEMBLY FACTOR SDHE"/>
    <property type="match status" value="1"/>
</dbReference>
<evidence type="ECO:0000313" key="4">
    <source>
        <dbReference type="EMBL" id="VAW87869.1"/>
    </source>
</evidence>
<dbReference type="GO" id="GO:0006105">
    <property type="term" value="P:succinate metabolic process"/>
    <property type="evidence" value="ECO:0007669"/>
    <property type="project" value="TreeGrafter"/>
</dbReference>
<sequence length="85" mass="9753">MVRPSVADQSRLQWRCRRGMLELDLLLQDFLAQYYSSLSANELAAFEELLTYSDQMLLELLLGGKRTADQPVARIVERVRKAASH</sequence>
<gene>
    <name evidence="4" type="ORF">MNBD_GAMMA16-633</name>
</gene>
<dbReference type="AlphaFoldDB" id="A0A3B0ZP05"/>
<dbReference type="EMBL" id="UOFO01000134">
    <property type="protein sequence ID" value="VAW87869.1"/>
    <property type="molecule type" value="Genomic_DNA"/>
</dbReference>
<organism evidence="4">
    <name type="scientific">hydrothermal vent metagenome</name>
    <dbReference type="NCBI Taxonomy" id="652676"/>
    <lineage>
        <taxon>unclassified sequences</taxon>
        <taxon>metagenomes</taxon>
        <taxon>ecological metagenomes</taxon>
    </lineage>
</organism>
<dbReference type="InterPro" id="IPR050531">
    <property type="entry name" value="SdhE_FAD_assembly_factor"/>
</dbReference>
<dbReference type="InterPro" id="IPR036714">
    <property type="entry name" value="SDH_sf"/>
</dbReference>
<evidence type="ECO:0000256" key="1">
    <source>
        <dbReference type="ARBA" id="ARBA00004496"/>
    </source>
</evidence>
<evidence type="ECO:0000256" key="2">
    <source>
        <dbReference type="ARBA" id="ARBA00022490"/>
    </source>
</evidence>
<dbReference type="PANTHER" id="PTHR39585:SF1">
    <property type="entry name" value="FAD ASSEMBLY FACTOR SDHE"/>
    <property type="match status" value="1"/>
</dbReference>
<evidence type="ECO:0000256" key="3">
    <source>
        <dbReference type="ARBA" id="ARBA00023186"/>
    </source>
</evidence>
<dbReference type="InterPro" id="IPR005631">
    <property type="entry name" value="SDH"/>
</dbReference>